<dbReference type="InterPro" id="IPR035965">
    <property type="entry name" value="PAS-like_dom_sf"/>
</dbReference>
<feature type="transmembrane region" description="Helical" evidence="1">
    <location>
        <begin position="217"/>
        <end position="237"/>
    </location>
</feature>
<dbReference type="Gene3D" id="3.30.70.270">
    <property type="match status" value="1"/>
</dbReference>
<dbReference type="NCBIfam" id="TIGR00229">
    <property type="entry name" value="sensory_box"/>
    <property type="match status" value="1"/>
</dbReference>
<keyword evidence="1" id="KW-0472">Membrane</keyword>
<dbReference type="Pfam" id="PF00563">
    <property type="entry name" value="EAL"/>
    <property type="match status" value="1"/>
</dbReference>
<feature type="domain" description="GGDEF" evidence="3">
    <location>
        <begin position="406"/>
        <end position="536"/>
    </location>
</feature>
<accession>A0A4Y6UZY6</accession>
<keyword evidence="5" id="KW-1185">Reference proteome</keyword>
<evidence type="ECO:0000256" key="1">
    <source>
        <dbReference type="SAM" id="Phobius"/>
    </source>
</evidence>
<dbReference type="AlphaFoldDB" id="A0A4Y6UZY6"/>
<dbReference type="RefSeq" id="WP_141448120.1">
    <property type="nucleotide sequence ID" value="NZ_CP041217.1"/>
</dbReference>
<dbReference type="OrthoDB" id="8731447at2"/>
<dbReference type="InterPro" id="IPR043128">
    <property type="entry name" value="Rev_trsase/Diguanyl_cyclase"/>
</dbReference>
<dbReference type="SUPFAM" id="SSF141868">
    <property type="entry name" value="EAL domain-like"/>
    <property type="match status" value="1"/>
</dbReference>
<dbReference type="SMART" id="SM00091">
    <property type="entry name" value="PAS"/>
    <property type="match status" value="1"/>
</dbReference>
<dbReference type="Pfam" id="PF13188">
    <property type="entry name" value="PAS_8"/>
    <property type="match status" value="1"/>
</dbReference>
<feature type="transmembrane region" description="Helical" evidence="1">
    <location>
        <begin position="81"/>
        <end position="98"/>
    </location>
</feature>
<feature type="transmembrane region" description="Helical" evidence="1">
    <location>
        <begin position="145"/>
        <end position="166"/>
    </location>
</feature>
<feature type="domain" description="EAL" evidence="2">
    <location>
        <begin position="545"/>
        <end position="799"/>
    </location>
</feature>
<evidence type="ECO:0000259" key="3">
    <source>
        <dbReference type="PROSITE" id="PS50887"/>
    </source>
</evidence>
<feature type="transmembrane region" description="Helical" evidence="1">
    <location>
        <begin position="110"/>
        <end position="139"/>
    </location>
</feature>
<keyword evidence="1" id="KW-1133">Transmembrane helix</keyword>
<dbReference type="EMBL" id="CP041217">
    <property type="protein sequence ID" value="QDH21575.1"/>
    <property type="molecule type" value="Genomic_DNA"/>
</dbReference>
<dbReference type="CDD" id="cd01949">
    <property type="entry name" value="GGDEF"/>
    <property type="match status" value="1"/>
</dbReference>
<dbReference type="InterPro" id="IPR001633">
    <property type="entry name" value="EAL_dom"/>
</dbReference>
<feature type="transmembrane region" description="Helical" evidence="1">
    <location>
        <begin position="178"/>
        <end position="197"/>
    </location>
</feature>
<dbReference type="InterPro" id="IPR029787">
    <property type="entry name" value="Nucleotide_cyclase"/>
</dbReference>
<dbReference type="Gene3D" id="3.20.20.450">
    <property type="entry name" value="EAL domain"/>
    <property type="match status" value="1"/>
</dbReference>
<evidence type="ECO:0000313" key="4">
    <source>
        <dbReference type="EMBL" id="QDH21575.1"/>
    </source>
</evidence>
<dbReference type="PANTHER" id="PTHR44757:SF2">
    <property type="entry name" value="BIOFILM ARCHITECTURE MAINTENANCE PROTEIN MBAA"/>
    <property type="match status" value="1"/>
</dbReference>
<dbReference type="Gene3D" id="3.30.450.20">
    <property type="entry name" value="PAS domain"/>
    <property type="match status" value="1"/>
</dbReference>
<reference evidence="4 5" key="1">
    <citation type="submission" date="2019-06" db="EMBL/GenBank/DDBJ databases">
        <title>Saccharibacillus brassicae sp. nov., an endophytic bacterium isolated from Chinese cabbage seeds (Brassica pekinensis).</title>
        <authorList>
            <person name="Jiang L."/>
            <person name="Lee J."/>
            <person name="Kim S.W."/>
        </authorList>
    </citation>
    <scope>NUCLEOTIDE SEQUENCE [LARGE SCALE GENOMIC DNA]</scope>
    <source>
        <strain evidence="5">KCTC 43072 / ATSA2</strain>
    </source>
</reference>
<dbReference type="InterPro" id="IPR000160">
    <property type="entry name" value="GGDEF_dom"/>
</dbReference>
<dbReference type="FunFam" id="3.20.20.450:FF:000001">
    <property type="entry name" value="Cyclic di-GMP phosphodiesterase yahA"/>
    <property type="match status" value="1"/>
</dbReference>
<sequence>MSNYSKMIILNEYFAAAGLLCSIIACVMIAVVTVGGVHSLKDLSTRERLPQLLAMAACFGGTVLFGTLSVLPVPAASYEPVYLLFPPAAGLLICLLALRLTGDAEGWKGAVHFVSTSAILTLSIMAFNYSNVFIIFGRVDLRPEVLLTAAIGLFSALFPLVRLALLVSRRTGRILERFPPAGLLFSAVGITITPAVMTLSALPPDIDTSMAGATDHLVPYILLFAVAAGLMILTDRYREEDAERKYRELQATETHYMSLFAHNPDAVFALDDGGRIVDMNGRAREMLSRLPEGTDLHMLTEWTTPDQQDKILDHYEKVMRGLSDEIDIRLHVEGRESETYLNLTSLPILIERRFTGAYSIAKNITDSKKTEEKIRHLAYHDELTGLNNRKYMREHVDRLTLDISASPFHLFFIDFDRFKKINDLFGHEFGDKVIAHAARILARELPEGTLLSRSTADEFIAALPAGLDPLGAARRISEQFSLPFRIGQQMVSLTASIGIARFPEDGADSDTLFKHADLARFDAQSRGGGRFAFFDRSRALENHERLILERDLQAAIEYGDLVLFYQPKVDIRTGELVGLEALVRWKHPKLGMVPPLKFISIAEETGLIVPLERWVLRTACLQMQQWMREGHPPVPVAVNLSQIHLMQTDIVESILSTLAELNYDTKLLELEVTESAMMNNEEQVIEILGRLKQAGISISLDDFGTGYSSLSYLQMLPIDCLKIDRSFIKGIATHANSLAIVEMILSMARQLDLRIIAEGIEHEEQVQLLRGLRCFTAQGFYYGKPVAAEDFYALGFDQRKLGS</sequence>
<dbReference type="SMART" id="SM00052">
    <property type="entry name" value="EAL"/>
    <property type="match status" value="1"/>
</dbReference>
<dbReference type="PANTHER" id="PTHR44757">
    <property type="entry name" value="DIGUANYLATE CYCLASE DGCP"/>
    <property type="match status" value="1"/>
</dbReference>
<name>A0A4Y6UZY6_SACBS</name>
<dbReference type="Pfam" id="PF00990">
    <property type="entry name" value="GGDEF"/>
    <property type="match status" value="1"/>
</dbReference>
<dbReference type="KEGG" id="saca:FFV09_12430"/>
<proteinExistence type="predicted"/>
<evidence type="ECO:0000313" key="5">
    <source>
        <dbReference type="Proteomes" id="UP000316968"/>
    </source>
</evidence>
<evidence type="ECO:0000259" key="2">
    <source>
        <dbReference type="PROSITE" id="PS50883"/>
    </source>
</evidence>
<feature type="transmembrane region" description="Helical" evidence="1">
    <location>
        <begin position="13"/>
        <end position="40"/>
    </location>
</feature>
<dbReference type="InterPro" id="IPR035919">
    <property type="entry name" value="EAL_sf"/>
</dbReference>
<dbReference type="CDD" id="cd01948">
    <property type="entry name" value="EAL"/>
    <property type="match status" value="1"/>
</dbReference>
<dbReference type="SMART" id="SM00267">
    <property type="entry name" value="GGDEF"/>
    <property type="match status" value="1"/>
</dbReference>
<protein>
    <submittedName>
        <fullName evidence="4">EAL domain-containing protein</fullName>
    </submittedName>
</protein>
<dbReference type="InterPro" id="IPR052155">
    <property type="entry name" value="Biofilm_reg_signaling"/>
</dbReference>
<gene>
    <name evidence="4" type="ORF">FFV09_12430</name>
</gene>
<dbReference type="Proteomes" id="UP000316968">
    <property type="component" value="Chromosome"/>
</dbReference>
<dbReference type="PROSITE" id="PS50887">
    <property type="entry name" value="GGDEF"/>
    <property type="match status" value="1"/>
</dbReference>
<dbReference type="SUPFAM" id="SSF55073">
    <property type="entry name" value="Nucleotide cyclase"/>
    <property type="match status" value="1"/>
</dbReference>
<feature type="transmembrane region" description="Helical" evidence="1">
    <location>
        <begin position="52"/>
        <end position="75"/>
    </location>
</feature>
<dbReference type="NCBIfam" id="TIGR00254">
    <property type="entry name" value="GGDEF"/>
    <property type="match status" value="1"/>
</dbReference>
<dbReference type="InterPro" id="IPR000014">
    <property type="entry name" value="PAS"/>
</dbReference>
<dbReference type="SUPFAM" id="SSF55785">
    <property type="entry name" value="PYP-like sensor domain (PAS domain)"/>
    <property type="match status" value="1"/>
</dbReference>
<keyword evidence="1" id="KW-0812">Transmembrane</keyword>
<dbReference type="PROSITE" id="PS51257">
    <property type="entry name" value="PROKAR_LIPOPROTEIN"/>
    <property type="match status" value="1"/>
</dbReference>
<organism evidence="4 5">
    <name type="scientific">Saccharibacillus brassicae</name>
    <dbReference type="NCBI Taxonomy" id="2583377"/>
    <lineage>
        <taxon>Bacteria</taxon>
        <taxon>Bacillati</taxon>
        <taxon>Bacillota</taxon>
        <taxon>Bacilli</taxon>
        <taxon>Bacillales</taxon>
        <taxon>Paenibacillaceae</taxon>
        <taxon>Saccharibacillus</taxon>
    </lineage>
</organism>
<dbReference type="PROSITE" id="PS50883">
    <property type="entry name" value="EAL"/>
    <property type="match status" value="1"/>
</dbReference>